<feature type="domain" description="LysM" evidence="2">
    <location>
        <begin position="124"/>
        <end position="169"/>
    </location>
</feature>
<accession>A0A2G6KAA1</accession>
<gene>
    <name evidence="3" type="ORF">CSA55_03725</name>
</gene>
<evidence type="ECO:0000313" key="4">
    <source>
        <dbReference type="Proteomes" id="UP000230914"/>
    </source>
</evidence>
<evidence type="ECO:0000256" key="1">
    <source>
        <dbReference type="SAM" id="MobiDB-lite"/>
    </source>
</evidence>
<dbReference type="EMBL" id="PDSL01000051">
    <property type="protein sequence ID" value="PIE32290.1"/>
    <property type="molecule type" value="Genomic_DNA"/>
</dbReference>
<proteinExistence type="predicted"/>
<dbReference type="SUPFAM" id="SSF54106">
    <property type="entry name" value="LysM domain"/>
    <property type="match status" value="1"/>
</dbReference>
<dbReference type="CDD" id="cd00118">
    <property type="entry name" value="LysM"/>
    <property type="match status" value="1"/>
</dbReference>
<name>A0A2G6KAA1_9ACTN</name>
<dbReference type="AlphaFoldDB" id="A0A2G6KAA1"/>
<evidence type="ECO:0000313" key="3">
    <source>
        <dbReference type="EMBL" id="PIE32290.1"/>
    </source>
</evidence>
<evidence type="ECO:0000259" key="2">
    <source>
        <dbReference type="PROSITE" id="PS51782"/>
    </source>
</evidence>
<dbReference type="Pfam" id="PF01476">
    <property type="entry name" value="LysM"/>
    <property type="match status" value="1"/>
</dbReference>
<feature type="compositionally biased region" description="Low complexity" evidence="1">
    <location>
        <begin position="107"/>
        <end position="116"/>
    </location>
</feature>
<dbReference type="InterPro" id="IPR036779">
    <property type="entry name" value="LysM_dom_sf"/>
</dbReference>
<comment type="caution">
    <text evidence="3">The sequence shown here is derived from an EMBL/GenBank/DDBJ whole genome shotgun (WGS) entry which is preliminary data.</text>
</comment>
<reference evidence="3 4" key="1">
    <citation type="submission" date="2017-10" db="EMBL/GenBank/DDBJ databases">
        <title>Novel microbial diversity and functional potential in the marine mammal oral microbiome.</title>
        <authorList>
            <person name="Dudek N.K."/>
            <person name="Sun C.L."/>
            <person name="Burstein D."/>
            <person name="Kantor R.S."/>
            <person name="Aliaga Goltsman D.S."/>
            <person name="Bik E.M."/>
            <person name="Thomas B.C."/>
            <person name="Banfield J.F."/>
            <person name="Relman D.A."/>
        </authorList>
    </citation>
    <scope>NUCLEOTIDE SEQUENCE [LARGE SCALE GENOMIC DNA]</scope>
    <source>
        <strain evidence="3">DOLJORAL78_61_10</strain>
    </source>
</reference>
<dbReference type="Proteomes" id="UP000230914">
    <property type="component" value="Unassembled WGS sequence"/>
</dbReference>
<dbReference type="PROSITE" id="PS51782">
    <property type="entry name" value="LYSM"/>
    <property type="match status" value="1"/>
</dbReference>
<sequence>MSQHEWGIVGVAPLMNAELQFAGHERIFAIGCLGSRIGQRGHWCDPRGLPIGRSRWCSRTRPNTVYDWGAVIRQTLVVSVAMVLGLTVTSGCGPDQSAALDTLPPMSTTTSTTTTTVPPDERRKFYTVKSGDTVSEIARALNVPARAIIDMNDLADGGRRINAGQILEVPVDVVMIYDLPPTCNDGTG</sequence>
<protein>
    <recommendedName>
        <fullName evidence="2">LysM domain-containing protein</fullName>
    </recommendedName>
</protein>
<dbReference type="SMART" id="SM00257">
    <property type="entry name" value="LysM"/>
    <property type="match status" value="1"/>
</dbReference>
<feature type="region of interest" description="Disordered" evidence="1">
    <location>
        <begin position="99"/>
        <end position="118"/>
    </location>
</feature>
<dbReference type="Gene3D" id="3.10.350.10">
    <property type="entry name" value="LysM domain"/>
    <property type="match status" value="1"/>
</dbReference>
<dbReference type="InterPro" id="IPR018392">
    <property type="entry name" value="LysM"/>
</dbReference>
<organism evidence="3 4">
    <name type="scientific">Ilumatobacter coccineus</name>
    <dbReference type="NCBI Taxonomy" id="467094"/>
    <lineage>
        <taxon>Bacteria</taxon>
        <taxon>Bacillati</taxon>
        <taxon>Actinomycetota</taxon>
        <taxon>Acidimicrobiia</taxon>
        <taxon>Acidimicrobiales</taxon>
        <taxon>Ilumatobacteraceae</taxon>
        <taxon>Ilumatobacter</taxon>
    </lineage>
</organism>